<gene>
    <name evidence="2" type="ORF">TRSC58_00424</name>
</gene>
<evidence type="ECO:0000313" key="3">
    <source>
        <dbReference type="Proteomes" id="UP000031737"/>
    </source>
</evidence>
<organism evidence="2 3">
    <name type="scientific">Trypanosoma rangeli SC58</name>
    <dbReference type="NCBI Taxonomy" id="429131"/>
    <lineage>
        <taxon>Eukaryota</taxon>
        <taxon>Discoba</taxon>
        <taxon>Euglenozoa</taxon>
        <taxon>Kinetoplastea</taxon>
        <taxon>Metakinetoplastina</taxon>
        <taxon>Trypanosomatida</taxon>
        <taxon>Trypanosomatidae</taxon>
        <taxon>Trypanosoma</taxon>
        <taxon>Herpetosoma</taxon>
    </lineage>
</organism>
<feature type="chain" id="PRO_5001605963" evidence="1">
    <location>
        <begin position="20"/>
        <end position="199"/>
    </location>
</feature>
<accession>A0A061J8Q8</accession>
<keyword evidence="1" id="KW-0732">Signal</keyword>
<dbReference type="VEuPathDB" id="TriTrypDB:TRSC58_00424"/>
<evidence type="ECO:0000313" key="2">
    <source>
        <dbReference type="EMBL" id="ESL11818.1"/>
    </source>
</evidence>
<name>A0A061J8Q8_TRYRA</name>
<protein>
    <submittedName>
        <fullName evidence="2">Uncharacterized protein</fullName>
    </submittedName>
</protein>
<keyword evidence="3" id="KW-1185">Reference proteome</keyword>
<dbReference type="EMBL" id="AUPL01000424">
    <property type="protein sequence ID" value="ESL11818.1"/>
    <property type="molecule type" value="Genomic_DNA"/>
</dbReference>
<dbReference type="AlphaFoldDB" id="A0A061J8Q8"/>
<dbReference type="Proteomes" id="UP000031737">
    <property type="component" value="Unassembled WGS sequence"/>
</dbReference>
<proteinExistence type="predicted"/>
<feature type="signal peptide" evidence="1">
    <location>
        <begin position="1"/>
        <end position="19"/>
    </location>
</feature>
<reference evidence="2 3" key="1">
    <citation type="submission" date="2013-07" db="EMBL/GenBank/DDBJ databases">
        <authorList>
            <person name="Stoco P.H."/>
            <person name="Wagner G."/>
            <person name="Gerber A."/>
            <person name="Zaha A."/>
            <person name="Thompson C."/>
            <person name="Bartholomeu D.C."/>
            <person name="Luckemeyer D.D."/>
            <person name="Bahia D."/>
            <person name="Loreto E."/>
            <person name="Prestes E.B."/>
            <person name="Lima F.M."/>
            <person name="Rodrigues-Luiz G."/>
            <person name="Vallejo G.A."/>
            <person name="Filho J.F."/>
            <person name="Monteiro K.M."/>
            <person name="Tyler K.M."/>
            <person name="de Almeida L.G."/>
            <person name="Ortiz M.F."/>
            <person name="Siervo M.A."/>
            <person name="de Moraes M.H."/>
            <person name="Cunha O.L."/>
            <person name="Mendonca-Neto R."/>
            <person name="Silva R."/>
            <person name="Teixeira S.M."/>
            <person name="Murta S.M."/>
            <person name="Sincero T.C."/>
            <person name="Mendes T.A."/>
            <person name="Urmenyi T.P."/>
            <person name="Silva V.G."/>
            <person name="da Rocha W.D."/>
            <person name="Andersson B."/>
            <person name="Romanha A.J."/>
            <person name="Steindel M."/>
            <person name="de Vasconcelos A.T."/>
            <person name="Grisard E.C."/>
        </authorList>
    </citation>
    <scope>NUCLEOTIDE SEQUENCE [LARGE SCALE GENOMIC DNA]</scope>
    <source>
        <strain evidence="2 3">SC58</strain>
    </source>
</reference>
<sequence length="199" mass="23133">MRLFHLLCAVIALLAFLLAVIPEEENFPGAVPGEYSFRELKLKFGESRNLNHAETRKLYNSLLTEFKEYFKQHRNTQEVARQAIFCNALRWRARLYARSRDGTYPIPILTDLFLQLRDSYVHGLRYLPKNFFQDVGTALAGDFSFRRSILVIRQVRECLFPSMDSTGCPSYQFLRQIRGKNDDDVLASCTEGNPWYGYA</sequence>
<comment type="caution">
    <text evidence="2">The sequence shown here is derived from an EMBL/GenBank/DDBJ whole genome shotgun (WGS) entry which is preliminary data.</text>
</comment>
<evidence type="ECO:0000256" key="1">
    <source>
        <dbReference type="SAM" id="SignalP"/>
    </source>
</evidence>
<dbReference type="OrthoDB" id="258431at2759"/>